<reference evidence="1" key="1">
    <citation type="submission" date="2013-04" db="EMBL/GenBank/DDBJ databases">
        <title>The genome sequencing project of 58 acetic acid bacteria.</title>
        <authorList>
            <person name="Okamoto-Kainuma A."/>
            <person name="Ishikawa M."/>
            <person name="Umino S."/>
            <person name="Koizumi Y."/>
            <person name="Shiwa Y."/>
            <person name="Yoshikawa H."/>
            <person name="Matsutani M."/>
            <person name="Matsushita K."/>
        </authorList>
    </citation>
    <scope>NUCLEOTIDE SEQUENCE</scope>
    <source>
        <strain evidence="1">DSM 15669</strain>
    </source>
</reference>
<evidence type="ECO:0008006" key="3">
    <source>
        <dbReference type="Google" id="ProtNLM"/>
    </source>
</evidence>
<comment type="caution">
    <text evidence="1">The sequence shown here is derived from an EMBL/GenBank/DDBJ whole genome shotgun (WGS) entry which is preliminary data.</text>
</comment>
<protein>
    <recommendedName>
        <fullName evidence="3">Lipoprotein</fullName>
    </recommendedName>
</protein>
<proteinExistence type="predicted"/>
<accession>A0ABQ0NY63</accession>
<dbReference type="PROSITE" id="PS51257">
    <property type="entry name" value="PROKAR_LIPOPROTEIN"/>
    <property type="match status" value="1"/>
</dbReference>
<dbReference type="RefSeq" id="WP_018980040.1">
    <property type="nucleotide sequence ID" value="NZ_BAQD01000009.1"/>
</dbReference>
<name>A0ABQ0NY63_9PROT</name>
<organism evidence="1 2">
    <name type="scientific">Saccharibacter floricola DSM 15669</name>
    <dbReference type="NCBI Taxonomy" id="1123227"/>
    <lineage>
        <taxon>Bacteria</taxon>
        <taxon>Pseudomonadati</taxon>
        <taxon>Pseudomonadota</taxon>
        <taxon>Alphaproteobacteria</taxon>
        <taxon>Acetobacterales</taxon>
        <taxon>Acetobacteraceae</taxon>
        <taxon>Saccharibacter</taxon>
    </lineage>
</organism>
<evidence type="ECO:0000313" key="1">
    <source>
        <dbReference type="EMBL" id="GBQ05992.1"/>
    </source>
</evidence>
<sequence length="159" mass="17268">MASSEKFFPRCVSLLTLPLLFSLVGLGFQGCAPLDQRTFDPNAGKPPHVQVAQPMPPKKQPPFLQVVEGTPESDYAGPIEKATKIALNRKPNVLFIVQGIAPMQNTPDKQAQTLNNLTQNLAVPVTNHIVAAGARPVQIDMRVTTDPTAHQAMVRVNVR</sequence>
<dbReference type="Proteomes" id="UP001062901">
    <property type="component" value="Unassembled WGS sequence"/>
</dbReference>
<keyword evidence="2" id="KW-1185">Reference proteome</keyword>
<gene>
    <name evidence="1" type="ORF">AA15669_0733</name>
</gene>
<evidence type="ECO:0000313" key="2">
    <source>
        <dbReference type="Proteomes" id="UP001062901"/>
    </source>
</evidence>
<dbReference type="EMBL" id="BAQD01000009">
    <property type="protein sequence ID" value="GBQ05992.1"/>
    <property type="molecule type" value="Genomic_DNA"/>
</dbReference>